<comment type="caution">
    <text evidence="12">The sequence shown here is derived from an EMBL/GenBank/DDBJ whole genome shotgun (WGS) entry which is preliminary data.</text>
</comment>
<dbReference type="GO" id="GO:0008270">
    <property type="term" value="F:zinc ion binding"/>
    <property type="evidence" value="ECO:0007669"/>
    <property type="project" value="UniProtKB-KW"/>
</dbReference>
<dbReference type="InterPro" id="IPR010402">
    <property type="entry name" value="CCT_domain"/>
</dbReference>
<dbReference type="Pfam" id="PF14383">
    <property type="entry name" value="VARLMGL"/>
    <property type="match status" value="1"/>
</dbReference>
<accession>A0A8X9A1S6</accession>
<name>A0A8X9A1S6_SALSN</name>
<dbReference type="EMBL" id="PNBA02000005">
    <property type="protein sequence ID" value="KAG6425532.1"/>
    <property type="molecule type" value="Genomic_DNA"/>
</dbReference>
<dbReference type="PROSITE" id="PS50119">
    <property type="entry name" value="ZF_BBOX"/>
    <property type="match status" value="2"/>
</dbReference>
<keyword evidence="4 7" id="KW-0863">Zinc-finger</keyword>
<evidence type="ECO:0008006" key="14">
    <source>
        <dbReference type="Google" id="ProtNLM"/>
    </source>
</evidence>
<keyword evidence="13" id="KW-1185">Reference proteome</keyword>
<keyword evidence="5" id="KW-0862">Zinc</keyword>
<dbReference type="PANTHER" id="PTHR37897">
    <property type="entry name" value="DNAK FAMILY PROTEIN"/>
    <property type="match status" value="1"/>
</dbReference>
<feature type="domain" description="B box-type" evidence="10">
    <location>
        <begin position="42"/>
        <end position="89"/>
    </location>
</feature>
<feature type="domain" description="CCT" evidence="11">
    <location>
        <begin position="325"/>
        <end position="367"/>
    </location>
</feature>
<evidence type="ECO:0000256" key="6">
    <source>
        <dbReference type="ARBA" id="ARBA00023242"/>
    </source>
</evidence>
<dbReference type="Pfam" id="PF06203">
    <property type="entry name" value="CCT"/>
    <property type="match status" value="1"/>
</dbReference>
<dbReference type="GO" id="GO:0005634">
    <property type="term" value="C:nucleus"/>
    <property type="evidence" value="ECO:0007669"/>
    <property type="project" value="UniProtKB-SubCell"/>
</dbReference>
<reference evidence="12" key="2">
    <citation type="submission" date="2020-08" db="EMBL/GenBank/DDBJ databases">
        <title>Plant Genome Project.</title>
        <authorList>
            <person name="Zhang R.-G."/>
        </authorList>
    </citation>
    <scope>NUCLEOTIDE SEQUENCE</scope>
    <source>
        <strain evidence="12">Huo1</strain>
        <tissue evidence="12">Leaf</tissue>
    </source>
</reference>
<evidence type="ECO:0000256" key="1">
    <source>
        <dbReference type="ARBA" id="ARBA00004123"/>
    </source>
</evidence>
<proteinExistence type="inferred from homology"/>
<feature type="compositionally biased region" description="Polar residues" evidence="9">
    <location>
        <begin position="263"/>
        <end position="285"/>
    </location>
</feature>
<dbReference type="PROSITE" id="PS51017">
    <property type="entry name" value="CCT"/>
    <property type="match status" value="1"/>
</dbReference>
<evidence type="ECO:0000256" key="7">
    <source>
        <dbReference type="PROSITE-ProRule" id="PRU00024"/>
    </source>
</evidence>
<organism evidence="12">
    <name type="scientific">Salvia splendens</name>
    <name type="common">Scarlet sage</name>
    <dbReference type="NCBI Taxonomy" id="180675"/>
    <lineage>
        <taxon>Eukaryota</taxon>
        <taxon>Viridiplantae</taxon>
        <taxon>Streptophyta</taxon>
        <taxon>Embryophyta</taxon>
        <taxon>Tracheophyta</taxon>
        <taxon>Spermatophyta</taxon>
        <taxon>Magnoliopsida</taxon>
        <taxon>eudicotyledons</taxon>
        <taxon>Gunneridae</taxon>
        <taxon>Pentapetalae</taxon>
        <taxon>asterids</taxon>
        <taxon>lamiids</taxon>
        <taxon>Lamiales</taxon>
        <taxon>Lamiaceae</taxon>
        <taxon>Nepetoideae</taxon>
        <taxon>Mentheae</taxon>
        <taxon>Salviinae</taxon>
        <taxon>Salvia</taxon>
        <taxon>Salvia subgen. Calosphace</taxon>
        <taxon>core Calosphace</taxon>
    </lineage>
</organism>
<dbReference type="InterPro" id="IPR049808">
    <property type="entry name" value="CONSTANS-like_Bbox1"/>
</dbReference>
<dbReference type="InterPro" id="IPR032795">
    <property type="entry name" value="DUF3741-assoc"/>
</dbReference>
<dbReference type="PANTHER" id="PTHR37897:SF1">
    <property type="entry name" value="DUF3741 DOMAIN-CONTAINING PROTEIN"/>
    <property type="match status" value="1"/>
</dbReference>
<dbReference type="AlphaFoldDB" id="A0A8X9A1S6"/>
<evidence type="ECO:0000313" key="13">
    <source>
        <dbReference type="Proteomes" id="UP000298416"/>
    </source>
</evidence>
<feature type="region of interest" description="Disordered" evidence="9">
    <location>
        <begin position="263"/>
        <end position="292"/>
    </location>
</feature>
<sequence length="582" mass="65222">MVSCDFCGERQAVLYCRADSAKLCLSCDHHVHCANALSKKHLRSQICDNCAAEPASFSCSTDGLVLCQDCDWDAHGSRLVAAAHDRCPVDSFSGVPSAFELAAAWGLEIEEKKPAEYEWGGLLDELMVPNASSVIYSDCGGELVKKKRNPSCGKQKQQELAQGGGFTSLLMMQTPANQKEERNMLWNTTTACDHSAQIWDFNLGQLRGHEESSPVELEFGGNNMYTMKSYGELLKESSLAKRRGVDVSGVNCSIAQEDNIIPFNSATDNRTPSQGPATSESNNVPASRPESGSMDIQFMSQSILMTNESAAAMSKSDIELMAKNRGNAMQRYQEKKKTRRYDKHIRYESRKARADTRKRVEERMKEMPLYLVNNFIGVKMKKGLINLCNGESSASVLDARSACLAEGERERERGRGRERQPTLEEMILQLEMEEKMSRRSKVEAHRMSCVSSCDILRSARKALDQYPRFSLDGKDAMYRSSFTGEMEAEKRRRRLPAVVGGESVIWCKPGVVGRLMGLDAMPVPLNTNYRRERLSAIMRQQKEAEAERRWRRRGVVGSCSRAGYCVVKPNSEGLLHHKRWKG</sequence>
<evidence type="ECO:0000256" key="2">
    <source>
        <dbReference type="ARBA" id="ARBA00010024"/>
    </source>
</evidence>
<evidence type="ECO:0000256" key="3">
    <source>
        <dbReference type="ARBA" id="ARBA00022723"/>
    </source>
</evidence>
<evidence type="ECO:0000256" key="9">
    <source>
        <dbReference type="SAM" id="MobiDB-lite"/>
    </source>
</evidence>
<gene>
    <name evidence="12" type="ORF">SASPL_115973</name>
</gene>
<dbReference type="InterPro" id="IPR000315">
    <property type="entry name" value="Znf_B-box"/>
</dbReference>
<comment type="subcellular location">
    <subcellularLocation>
        <location evidence="1 8">Nucleus</location>
    </subcellularLocation>
</comment>
<keyword evidence="3" id="KW-0479">Metal-binding</keyword>
<evidence type="ECO:0000256" key="4">
    <source>
        <dbReference type="ARBA" id="ARBA00022771"/>
    </source>
</evidence>
<reference evidence="12" key="1">
    <citation type="submission" date="2018-01" db="EMBL/GenBank/DDBJ databases">
        <authorList>
            <person name="Mao J.F."/>
        </authorList>
    </citation>
    <scope>NUCLEOTIDE SEQUENCE</scope>
    <source>
        <strain evidence="12">Huo1</strain>
        <tissue evidence="12">Leaf</tissue>
    </source>
</reference>
<evidence type="ECO:0000259" key="10">
    <source>
        <dbReference type="PROSITE" id="PS50119"/>
    </source>
</evidence>
<evidence type="ECO:0000256" key="8">
    <source>
        <dbReference type="PROSITE-ProRule" id="PRU00357"/>
    </source>
</evidence>
<keyword evidence="6 8" id="KW-0539">Nucleus</keyword>
<feature type="domain" description="B box-type" evidence="10">
    <location>
        <begin position="1"/>
        <end position="46"/>
    </location>
</feature>
<evidence type="ECO:0000256" key="5">
    <source>
        <dbReference type="ARBA" id="ARBA00022833"/>
    </source>
</evidence>
<dbReference type="Proteomes" id="UP000298416">
    <property type="component" value="Unassembled WGS sequence"/>
</dbReference>
<protein>
    <recommendedName>
        <fullName evidence="14">Zinc finger protein CONSTANS</fullName>
    </recommendedName>
</protein>
<evidence type="ECO:0000313" key="12">
    <source>
        <dbReference type="EMBL" id="KAG6425532.1"/>
    </source>
</evidence>
<comment type="similarity">
    <text evidence="2">Belongs to the CONSTANS family.</text>
</comment>
<dbReference type="SMART" id="SM00336">
    <property type="entry name" value="BBOX"/>
    <property type="match status" value="2"/>
</dbReference>
<evidence type="ECO:0000259" key="11">
    <source>
        <dbReference type="PROSITE" id="PS51017"/>
    </source>
</evidence>
<dbReference type="CDD" id="cd19821">
    <property type="entry name" value="Bbox1_BBX-like"/>
    <property type="match status" value="1"/>
</dbReference>
<dbReference type="Pfam" id="PF00643">
    <property type="entry name" value="zf-B_box"/>
    <property type="match status" value="1"/>
</dbReference>